<sequence>MAISPWMMPGPNIIAELALFPMSKVQSSWFLLQQTTRQESFGNSLHAAFILPTIHSVPQHVNWEKKQLRYTNSGNTEPKARLTRRPLVCVASLVAPQPHCSPPWSKRYPLLSLPQHSSRWLTASKQQIPFQYFPLEPCLHEVKLHAPALFF</sequence>
<name>A0AAD8Q5J8_9PEZI</name>
<dbReference type="GeneID" id="85445974"/>
<reference evidence="1" key="1">
    <citation type="submission" date="2021-06" db="EMBL/GenBank/DDBJ databases">
        <title>Comparative genomics, transcriptomics and evolutionary studies reveal genomic signatures of adaptation to plant cell wall in hemibiotrophic fungi.</title>
        <authorList>
            <consortium name="DOE Joint Genome Institute"/>
            <person name="Baroncelli R."/>
            <person name="Diaz J.F."/>
            <person name="Benocci T."/>
            <person name="Peng M."/>
            <person name="Battaglia E."/>
            <person name="Haridas S."/>
            <person name="Andreopoulos W."/>
            <person name="Labutti K."/>
            <person name="Pangilinan J."/>
            <person name="Floch G.L."/>
            <person name="Makela M.R."/>
            <person name="Henrissat B."/>
            <person name="Grigoriev I.V."/>
            <person name="Crouch J.A."/>
            <person name="De Vries R.P."/>
            <person name="Sukno S.A."/>
            <person name="Thon M.R."/>
        </authorList>
    </citation>
    <scope>NUCLEOTIDE SEQUENCE</scope>
    <source>
        <strain evidence="1">CBS 125086</strain>
    </source>
</reference>
<dbReference type="RefSeq" id="XP_060417174.1">
    <property type="nucleotide sequence ID" value="XM_060561734.1"/>
</dbReference>
<keyword evidence="2" id="KW-1185">Reference proteome</keyword>
<proteinExistence type="predicted"/>
<protein>
    <submittedName>
        <fullName evidence="1">Uncharacterized protein</fullName>
    </submittedName>
</protein>
<gene>
    <name evidence="1" type="ORF">LY79DRAFT_59489</name>
</gene>
<organism evidence="1 2">
    <name type="scientific">Colletotrichum navitas</name>
    <dbReference type="NCBI Taxonomy" id="681940"/>
    <lineage>
        <taxon>Eukaryota</taxon>
        <taxon>Fungi</taxon>
        <taxon>Dikarya</taxon>
        <taxon>Ascomycota</taxon>
        <taxon>Pezizomycotina</taxon>
        <taxon>Sordariomycetes</taxon>
        <taxon>Hypocreomycetidae</taxon>
        <taxon>Glomerellales</taxon>
        <taxon>Glomerellaceae</taxon>
        <taxon>Colletotrichum</taxon>
        <taxon>Colletotrichum graminicola species complex</taxon>
    </lineage>
</organism>
<dbReference type="AlphaFoldDB" id="A0AAD8Q5J8"/>
<comment type="caution">
    <text evidence="1">The sequence shown here is derived from an EMBL/GenBank/DDBJ whole genome shotgun (WGS) entry which is preliminary data.</text>
</comment>
<evidence type="ECO:0000313" key="1">
    <source>
        <dbReference type="EMBL" id="KAK1596288.1"/>
    </source>
</evidence>
<dbReference type="Proteomes" id="UP001230504">
    <property type="component" value="Unassembled WGS sequence"/>
</dbReference>
<dbReference type="EMBL" id="JAHLJV010000012">
    <property type="protein sequence ID" value="KAK1596288.1"/>
    <property type="molecule type" value="Genomic_DNA"/>
</dbReference>
<evidence type="ECO:0000313" key="2">
    <source>
        <dbReference type="Proteomes" id="UP001230504"/>
    </source>
</evidence>
<accession>A0AAD8Q5J8</accession>